<dbReference type="InterPro" id="IPR042183">
    <property type="entry name" value="MmgE/PrpD_sf_1"/>
</dbReference>
<evidence type="ECO:0000313" key="6">
    <source>
        <dbReference type="Proteomes" id="UP000663801"/>
    </source>
</evidence>
<dbReference type="AlphaFoldDB" id="A0A938YHR8"/>
<protein>
    <submittedName>
        <fullName evidence="5">MmgE/PrpD family protein</fullName>
    </submittedName>
</protein>
<sequence>MTTVLDEVLPTLVTTAADVGERSRSDAALGEISRRLLARSVAGAIAGGADPAVSALTTIAGAGDHPLLTGGAPVATPAAAAGIHAAAVTVGQCDDGLREAAGHPGLHAFGAAWSVGLTVDAALGDVLAAFATGWEAGARLGLLLGRPRTGIHPHGGWGTAAAAVATATILGGDLQAQEAAARAALSVALTGPDSTLVAGASTHYLLPALGTANGVTVGLLGLDLADTPVDAVSHFASVAHPRAAAAGGPDTPLLLQAYLKPLGLCAHTLTAWQVADDLRREGGADRVVGTHVRTYRAAAALAGSHGRTVLARRFSVPWAVAYGLSGRRPGPDDGDLAALAASVLIDHAPELDDGYPRGRPTRVDFHFDDGRTVARQAVVHLGDRERPLSDRAEIDVCAALLADGGRADLRAWLDELRRAPGDTPIRTLASRVSGDRTTTPDLEGRR</sequence>
<dbReference type="InterPro" id="IPR036148">
    <property type="entry name" value="MmgE/PrpD_sf"/>
</dbReference>
<dbReference type="SUPFAM" id="SSF103378">
    <property type="entry name" value="2-methylcitrate dehydratase PrpD"/>
    <property type="match status" value="1"/>
</dbReference>
<dbReference type="GO" id="GO:0016829">
    <property type="term" value="F:lyase activity"/>
    <property type="evidence" value="ECO:0007669"/>
    <property type="project" value="InterPro"/>
</dbReference>
<proteinExistence type="inferred from homology"/>
<dbReference type="PANTHER" id="PTHR16943">
    <property type="entry name" value="2-METHYLCITRATE DEHYDRATASE-RELATED"/>
    <property type="match status" value="1"/>
</dbReference>
<accession>A0A938YHR8</accession>
<dbReference type="InterPro" id="IPR045336">
    <property type="entry name" value="MmgE_PrpD_N"/>
</dbReference>
<dbReference type="InterPro" id="IPR045337">
    <property type="entry name" value="MmgE_PrpD_C"/>
</dbReference>
<comment type="caution">
    <text evidence="5">The sequence shown here is derived from an EMBL/GenBank/DDBJ whole genome shotgun (WGS) entry which is preliminary data.</text>
</comment>
<evidence type="ECO:0000259" key="4">
    <source>
        <dbReference type="Pfam" id="PF19305"/>
    </source>
</evidence>
<evidence type="ECO:0000256" key="1">
    <source>
        <dbReference type="ARBA" id="ARBA00006174"/>
    </source>
</evidence>
<dbReference type="Pfam" id="PF03972">
    <property type="entry name" value="MmgE_PrpD_N"/>
    <property type="match status" value="1"/>
</dbReference>
<dbReference type="PANTHER" id="PTHR16943:SF8">
    <property type="entry name" value="2-METHYLCITRATE DEHYDRATASE"/>
    <property type="match status" value="1"/>
</dbReference>
<feature type="domain" description="MmgE/PrpD N-terminal" evidence="3">
    <location>
        <begin position="33"/>
        <end position="216"/>
    </location>
</feature>
<reference evidence="5" key="1">
    <citation type="submission" date="2021-01" db="EMBL/GenBank/DDBJ databases">
        <title>KCTC 19127 draft genome.</title>
        <authorList>
            <person name="An D."/>
        </authorList>
    </citation>
    <scope>NUCLEOTIDE SEQUENCE</scope>
    <source>
        <strain evidence="5">KCTC 19127</strain>
    </source>
</reference>
<dbReference type="Proteomes" id="UP000663801">
    <property type="component" value="Unassembled WGS sequence"/>
</dbReference>
<evidence type="ECO:0000313" key="5">
    <source>
        <dbReference type="EMBL" id="MBM9475329.1"/>
    </source>
</evidence>
<feature type="region of interest" description="Disordered" evidence="2">
    <location>
        <begin position="424"/>
        <end position="446"/>
    </location>
</feature>
<dbReference type="RefSeq" id="WP_205255489.1">
    <property type="nucleotide sequence ID" value="NZ_BAAAPV010000001.1"/>
</dbReference>
<organism evidence="5 6">
    <name type="scientific">Nakamurella flavida</name>
    <dbReference type="NCBI Taxonomy" id="363630"/>
    <lineage>
        <taxon>Bacteria</taxon>
        <taxon>Bacillati</taxon>
        <taxon>Actinomycetota</taxon>
        <taxon>Actinomycetes</taxon>
        <taxon>Nakamurellales</taxon>
        <taxon>Nakamurellaceae</taxon>
        <taxon>Nakamurella</taxon>
    </lineage>
</organism>
<dbReference type="EMBL" id="JAERWL010000003">
    <property type="protein sequence ID" value="MBM9475329.1"/>
    <property type="molecule type" value="Genomic_DNA"/>
</dbReference>
<evidence type="ECO:0000259" key="3">
    <source>
        <dbReference type="Pfam" id="PF03972"/>
    </source>
</evidence>
<gene>
    <name evidence="5" type="ORF">JL107_02610</name>
</gene>
<dbReference type="InterPro" id="IPR042188">
    <property type="entry name" value="MmgE/PrpD_sf_2"/>
</dbReference>
<comment type="similarity">
    <text evidence="1">Belongs to the PrpD family.</text>
</comment>
<evidence type="ECO:0000256" key="2">
    <source>
        <dbReference type="SAM" id="MobiDB-lite"/>
    </source>
</evidence>
<dbReference type="Pfam" id="PF19305">
    <property type="entry name" value="MmgE_PrpD_C"/>
    <property type="match status" value="1"/>
</dbReference>
<dbReference type="Gene3D" id="3.30.1330.120">
    <property type="entry name" value="2-methylcitrate dehydratase PrpD"/>
    <property type="match status" value="1"/>
</dbReference>
<feature type="domain" description="MmgE/PrpD C-terminal" evidence="4">
    <location>
        <begin position="265"/>
        <end position="391"/>
    </location>
</feature>
<name>A0A938YHR8_9ACTN</name>
<dbReference type="InterPro" id="IPR005656">
    <property type="entry name" value="MmgE_PrpD"/>
</dbReference>
<dbReference type="Gene3D" id="1.10.4100.10">
    <property type="entry name" value="2-methylcitrate dehydratase PrpD"/>
    <property type="match status" value="1"/>
</dbReference>
<keyword evidence="6" id="KW-1185">Reference proteome</keyword>